<evidence type="ECO:0000256" key="6">
    <source>
        <dbReference type="ARBA" id="ARBA00022806"/>
    </source>
</evidence>
<reference evidence="13 14" key="1">
    <citation type="journal article" date="2024" name="Nat. Commun.">
        <title>Phylogenomics reveals the evolutionary origins of lichenization in chlorophyte algae.</title>
        <authorList>
            <person name="Puginier C."/>
            <person name="Libourel C."/>
            <person name="Otte J."/>
            <person name="Skaloud P."/>
            <person name="Haon M."/>
            <person name="Grisel S."/>
            <person name="Petersen M."/>
            <person name="Berrin J.G."/>
            <person name="Delaux P.M."/>
            <person name="Dal Grande F."/>
            <person name="Keller J."/>
        </authorList>
    </citation>
    <scope>NUCLEOTIDE SEQUENCE [LARGE SCALE GENOMIC DNA]</scope>
    <source>
        <strain evidence="13 14">SAG 216-7</strain>
    </source>
</reference>
<dbReference type="InterPro" id="IPR005160">
    <property type="entry name" value="Ku_C"/>
</dbReference>
<evidence type="ECO:0000259" key="12">
    <source>
        <dbReference type="PROSITE" id="PS50800"/>
    </source>
</evidence>
<dbReference type="Gene3D" id="3.40.50.410">
    <property type="entry name" value="von Willebrand factor, type A domain"/>
    <property type="match status" value="1"/>
</dbReference>
<keyword evidence="11" id="KW-0539">Nucleus</keyword>
<keyword evidence="14" id="KW-1185">Reference proteome</keyword>
<sequence>MAEYDYNADDVDAEEEGFEREFIPTRDNVIFLIDVQHSMFQSASLKNTEGFEESDTWFDVALRVAREFLKMHIISSDSDKIAVVFYGTRVTQNANNFENVYTLQDLDEPTAQRIRDLDSIREQEFEERVGSAPEKSPNHLKNGLWAAQQLLNSGSSKAYKRVLIFTNDPSPQGTGKEAHTFRELIVARAITLHEANMTVEVFPLVKPEQSFAMGFWNHIVHAGEDAETGTSFSEGADTLYRLQSLPGLLRHRGYRKRTAGKARLVFPEGFQLAVAMYALIQPATKSSPVYLHAVKNEPLRVESAIICQDTGAILTEVPKRMFPKRGDAEKLAGRIPPIIISTQELRELKIVKDPGLYLLGFKARSCLRMWHTWRQSTFVYPDEQSMPGSTTAFIALHEAMLQSDRMAVCTYVRTRNSEPRLVALVAAQEEKDDYGEQVSPPGMHMLHLCFTDDIRAPESDPNLVGTSFPVANEDQVAAAEAMIDKLSMGESAYVGMFQNPMLQRHYQVLEALALGELPPEFEDKLQPDIQGMQKVGGAAIDAFRTAVYGDGYDEPGFGAKRQTAGKKRPTPEEEAALKEAMGDTDYQGLAAKGMLGKLKVDDLKKYLKANSLKLTGKKDELIQRITEHVEKSKS</sequence>
<dbReference type="NCBIfam" id="TIGR00578">
    <property type="entry name" value="ku70"/>
    <property type="match status" value="1"/>
</dbReference>
<dbReference type="CDD" id="cd00788">
    <property type="entry name" value="KU70"/>
    <property type="match status" value="1"/>
</dbReference>
<dbReference type="PANTHER" id="PTHR12604">
    <property type="entry name" value="KU AUTOANTIGEN DNA HELICASE"/>
    <property type="match status" value="1"/>
</dbReference>
<dbReference type="SUPFAM" id="SSF68906">
    <property type="entry name" value="SAP domain"/>
    <property type="match status" value="1"/>
</dbReference>
<keyword evidence="6" id="KW-0347">Helicase</keyword>
<dbReference type="Pfam" id="PF02735">
    <property type="entry name" value="Ku"/>
    <property type="match status" value="1"/>
</dbReference>
<evidence type="ECO:0000256" key="7">
    <source>
        <dbReference type="ARBA" id="ARBA00022840"/>
    </source>
</evidence>
<dbReference type="Gene3D" id="1.10.720.30">
    <property type="entry name" value="SAP domain"/>
    <property type="match status" value="1"/>
</dbReference>
<evidence type="ECO:0000256" key="9">
    <source>
        <dbReference type="ARBA" id="ARBA00023172"/>
    </source>
</evidence>
<dbReference type="InterPro" id="IPR047087">
    <property type="entry name" value="KU70_core_dom"/>
</dbReference>
<evidence type="ECO:0000256" key="8">
    <source>
        <dbReference type="ARBA" id="ARBA00023125"/>
    </source>
</evidence>
<keyword evidence="3" id="KW-0547">Nucleotide-binding</keyword>
<dbReference type="PIRSF" id="PIRSF003033">
    <property type="entry name" value="Ku70"/>
    <property type="match status" value="1"/>
</dbReference>
<proteinExistence type="inferred from homology"/>
<keyword evidence="10" id="KW-0234">DNA repair</keyword>
<evidence type="ECO:0000256" key="4">
    <source>
        <dbReference type="ARBA" id="ARBA00022763"/>
    </source>
</evidence>
<accession>A0ABR2YER0</accession>
<evidence type="ECO:0000256" key="11">
    <source>
        <dbReference type="ARBA" id="ARBA00023242"/>
    </source>
</evidence>
<dbReference type="Gene3D" id="2.40.290.10">
    <property type="match status" value="1"/>
</dbReference>
<dbReference type="Gene3D" id="1.10.1600.10">
    <property type="match status" value="1"/>
</dbReference>
<organism evidence="13 14">
    <name type="scientific">Coccomyxa subellipsoidea</name>
    <dbReference type="NCBI Taxonomy" id="248742"/>
    <lineage>
        <taxon>Eukaryota</taxon>
        <taxon>Viridiplantae</taxon>
        <taxon>Chlorophyta</taxon>
        <taxon>core chlorophytes</taxon>
        <taxon>Trebouxiophyceae</taxon>
        <taxon>Trebouxiophyceae incertae sedis</taxon>
        <taxon>Coccomyxaceae</taxon>
        <taxon>Coccomyxa</taxon>
    </lineage>
</organism>
<evidence type="ECO:0000313" key="14">
    <source>
        <dbReference type="Proteomes" id="UP001491310"/>
    </source>
</evidence>
<dbReference type="Pfam" id="PF03730">
    <property type="entry name" value="Ku_C"/>
    <property type="match status" value="1"/>
</dbReference>
<dbReference type="InterPro" id="IPR027388">
    <property type="entry name" value="Ku70_bridge/pillars_dom_sf"/>
</dbReference>
<dbReference type="InterPro" id="IPR036361">
    <property type="entry name" value="SAP_dom_sf"/>
</dbReference>
<dbReference type="InterPro" id="IPR003034">
    <property type="entry name" value="SAP_dom"/>
</dbReference>
<evidence type="ECO:0000256" key="1">
    <source>
        <dbReference type="ARBA" id="ARBA00004123"/>
    </source>
</evidence>
<evidence type="ECO:0000256" key="3">
    <source>
        <dbReference type="ARBA" id="ARBA00022741"/>
    </source>
</evidence>
<evidence type="ECO:0000313" key="13">
    <source>
        <dbReference type="EMBL" id="KAK9903963.1"/>
    </source>
</evidence>
<dbReference type="SMART" id="SM00513">
    <property type="entry name" value="SAP"/>
    <property type="match status" value="1"/>
</dbReference>
<dbReference type="InterPro" id="IPR016194">
    <property type="entry name" value="SPOC-like_C_dom_sf"/>
</dbReference>
<keyword evidence="7" id="KW-0067">ATP-binding</keyword>
<dbReference type="SMART" id="SM00559">
    <property type="entry name" value="Ku78"/>
    <property type="match status" value="1"/>
</dbReference>
<keyword evidence="9" id="KW-0233">DNA recombination</keyword>
<dbReference type="InterPro" id="IPR005161">
    <property type="entry name" value="Ku_N"/>
</dbReference>
<gene>
    <name evidence="13" type="ORF">WJX75_001472</name>
</gene>
<name>A0ABR2YER0_9CHLO</name>
<keyword evidence="8" id="KW-0238">DNA-binding</keyword>
<dbReference type="PANTHER" id="PTHR12604:SF2">
    <property type="entry name" value="X-RAY REPAIR CROSS-COMPLEMENTING PROTEIN 6"/>
    <property type="match status" value="1"/>
</dbReference>
<dbReference type="Pfam" id="PF03731">
    <property type="entry name" value="Ku_N"/>
    <property type="match status" value="1"/>
</dbReference>
<dbReference type="InterPro" id="IPR006164">
    <property type="entry name" value="DNA_bd_Ku70/Ku80"/>
</dbReference>
<dbReference type="InterPro" id="IPR006165">
    <property type="entry name" value="Ku70"/>
</dbReference>
<dbReference type="EMBL" id="JALJOT010000013">
    <property type="protein sequence ID" value="KAK9903963.1"/>
    <property type="molecule type" value="Genomic_DNA"/>
</dbReference>
<dbReference type="Gene3D" id="4.10.970.10">
    <property type="entry name" value="Ku70, bridge and pillars"/>
    <property type="match status" value="1"/>
</dbReference>
<dbReference type="InterPro" id="IPR036465">
    <property type="entry name" value="vWFA_dom_sf"/>
</dbReference>
<feature type="domain" description="SAP" evidence="12">
    <location>
        <begin position="595"/>
        <end position="629"/>
    </location>
</feature>
<dbReference type="PROSITE" id="PS50800">
    <property type="entry name" value="SAP"/>
    <property type="match status" value="1"/>
</dbReference>
<comment type="subcellular location">
    <subcellularLocation>
        <location evidence="1">Nucleus</location>
    </subcellularLocation>
</comment>
<dbReference type="SUPFAM" id="SSF100939">
    <property type="entry name" value="SPOC domain-like"/>
    <property type="match status" value="1"/>
</dbReference>
<dbReference type="SUPFAM" id="SSF53300">
    <property type="entry name" value="vWA-like"/>
    <property type="match status" value="1"/>
</dbReference>
<evidence type="ECO:0000256" key="5">
    <source>
        <dbReference type="ARBA" id="ARBA00022801"/>
    </source>
</evidence>
<keyword evidence="5" id="KW-0378">Hydrolase</keyword>
<keyword evidence="4" id="KW-0227">DNA damage</keyword>
<dbReference type="Proteomes" id="UP001491310">
    <property type="component" value="Unassembled WGS sequence"/>
</dbReference>
<evidence type="ECO:0000256" key="2">
    <source>
        <dbReference type="ARBA" id="ARBA00005240"/>
    </source>
</evidence>
<evidence type="ECO:0000256" key="10">
    <source>
        <dbReference type="ARBA" id="ARBA00023204"/>
    </source>
</evidence>
<protein>
    <recommendedName>
        <fullName evidence="12">SAP domain-containing protein</fullName>
    </recommendedName>
</protein>
<dbReference type="Pfam" id="PF02037">
    <property type="entry name" value="SAP"/>
    <property type="match status" value="1"/>
</dbReference>
<comment type="caution">
    <text evidence="13">The sequence shown here is derived from an EMBL/GenBank/DDBJ whole genome shotgun (WGS) entry which is preliminary data.</text>
</comment>
<comment type="similarity">
    <text evidence="2">Belongs to the ku70 family.</text>
</comment>